<keyword evidence="3" id="KW-0999">Mitochondrion inner membrane</keyword>
<feature type="domain" description="Letm1 RBD" evidence="9">
    <location>
        <begin position="189"/>
        <end position="244"/>
    </location>
</feature>
<evidence type="ECO:0000313" key="11">
    <source>
        <dbReference type="Proteomes" id="UP000261580"/>
    </source>
</evidence>
<keyword evidence="11" id="KW-1185">Reference proteome</keyword>
<dbReference type="AlphaFoldDB" id="A0A3Q4HPE4"/>
<dbReference type="STRING" id="32507.ENSNBRP00000024061"/>
<feature type="compositionally biased region" description="Low complexity" evidence="7">
    <location>
        <begin position="115"/>
        <end position="130"/>
    </location>
</feature>
<evidence type="ECO:0000256" key="2">
    <source>
        <dbReference type="ARBA" id="ARBA00022692"/>
    </source>
</evidence>
<dbReference type="GO" id="GO:0043022">
    <property type="term" value="F:ribosome binding"/>
    <property type="evidence" value="ECO:0007669"/>
    <property type="project" value="InterPro"/>
</dbReference>
<reference evidence="10" key="2">
    <citation type="submission" date="2025-09" db="UniProtKB">
        <authorList>
            <consortium name="Ensembl"/>
        </authorList>
    </citation>
    <scope>IDENTIFICATION</scope>
</reference>
<dbReference type="InterPro" id="IPR033122">
    <property type="entry name" value="LETM1-like_RBD"/>
</dbReference>
<organism evidence="10 11">
    <name type="scientific">Neolamprologus brichardi</name>
    <name type="common">Fairy cichlid</name>
    <name type="synonym">Lamprologus brichardi</name>
    <dbReference type="NCBI Taxonomy" id="32507"/>
    <lineage>
        <taxon>Eukaryota</taxon>
        <taxon>Metazoa</taxon>
        <taxon>Chordata</taxon>
        <taxon>Craniata</taxon>
        <taxon>Vertebrata</taxon>
        <taxon>Euteleostomi</taxon>
        <taxon>Actinopterygii</taxon>
        <taxon>Neopterygii</taxon>
        <taxon>Teleostei</taxon>
        <taxon>Neoteleostei</taxon>
        <taxon>Acanthomorphata</taxon>
        <taxon>Ovalentaria</taxon>
        <taxon>Cichlomorphae</taxon>
        <taxon>Cichliformes</taxon>
        <taxon>Cichlidae</taxon>
        <taxon>African cichlids</taxon>
        <taxon>Pseudocrenilabrinae</taxon>
        <taxon>Lamprologini</taxon>
        <taxon>Neolamprologus</taxon>
    </lineage>
</organism>
<comment type="subcellular location">
    <subcellularLocation>
        <location evidence="1">Mitochondrion inner membrane</location>
        <topology evidence="1">Single-pass membrane protein</topology>
    </subcellularLocation>
</comment>
<protein>
    <submittedName>
        <fullName evidence="10">Leucine zipper-EF-hand containing transmembrane protein 2</fullName>
    </submittedName>
</protein>
<keyword evidence="6 8" id="KW-0472">Membrane</keyword>
<evidence type="ECO:0000256" key="4">
    <source>
        <dbReference type="ARBA" id="ARBA00022989"/>
    </source>
</evidence>
<proteinExistence type="predicted"/>
<dbReference type="InterPro" id="IPR044202">
    <property type="entry name" value="LETM1/MDM38-like"/>
</dbReference>
<evidence type="ECO:0000259" key="9">
    <source>
        <dbReference type="Pfam" id="PF07766"/>
    </source>
</evidence>
<dbReference type="Bgee" id="ENSNBRG00000018413">
    <property type="expression patterns" value="Expressed in blood and 7 other cell types or tissues"/>
</dbReference>
<evidence type="ECO:0000256" key="3">
    <source>
        <dbReference type="ARBA" id="ARBA00022792"/>
    </source>
</evidence>
<evidence type="ECO:0000256" key="7">
    <source>
        <dbReference type="SAM" id="MobiDB-lite"/>
    </source>
</evidence>
<keyword evidence="5" id="KW-0496">Mitochondrion</keyword>
<dbReference type="GO" id="GO:0030003">
    <property type="term" value="P:intracellular monoatomic cation homeostasis"/>
    <property type="evidence" value="ECO:0007669"/>
    <property type="project" value="TreeGrafter"/>
</dbReference>
<evidence type="ECO:0000256" key="6">
    <source>
        <dbReference type="ARBA" id="ARBA00023136"/>
    </source>
</evidence>
<dbReference type="PANTHER" id="PTHR14009:SF7">
    <property type="entry name" value="LETM1 DOMAIN-CONTAINING PROTEIN LETM2, MITOCHONDRIAL"/>
    <property type="match status" value="1"/>
</dbReference>
<sequence>MAVFSHQVLLAVTRSRGSYLLSKRHSCSSLSSKAYLHVVPPCHVSPSFPLRSSRYGHHHCFRGHPLGRSHSSVLLTRSLHSSGVWLQDIKQEDTKTSPPAAAAHDASSGDKKDSPAAAPQSQPPSAALPAPTAAAATVAPVKDKALVKKSLYQRFVDELKHYYNGFRLLGIDTKIAGRMVWRLLHGQLLTRRERRRLMRTCADLFRLVPFMVFIIVPFMEFLLPVFLKLFPEMLPSTFETESKKVCTHTYPYTHSAA</sequence>
<evidence type="ECO:0000313" key="10">
    <source>
        <dbReference type="Ensembl" id="ENSNBRP00000024061.1"/>
    </source>
</evidence>
<dbReference type="OMA" id="KACKSTH"/>
<dbReference type="GeneTree" id="ENSGT00950000183167"/>
<keyword evidence="4 8" id="KW-1133">Transmembrane helix</keyword>
<dbReference type="GO" id="GO:0005743">
    <property type="term" value="C:mitochondrial inner membrane"/>
    <property type="evidence" value="ECO:0007669"/>
    <property type="project" value="UniProtKB-SubCell"/>
</dbReference>
<keyword evidence="2 8" id="KW-0812">Transmembrane</keyword>
<feature type="transmembrane region" description="Helical" evidence="8">
    <location>
        <begin position="204"/>
        <end position="227"/>
    </location>
</feature>
<evidence type="ECO:0000256" key="1">
    <source>
        <dbReference type="ARBA" id="ARBA00004434"/>
    </source>
</evidence>
<reference evidence="10" key="1">
    <citation type="submission" date="2025-08" db="UniProtKB">
        <authorList>
            <consortium name="Ensembl"/>
        </authorList>
    </citation>
    <scope>IDENTIFICATION</scope>
</reference>
<name>A0A3Q4HPE4_NEOBR</name>
<dbReference type="Pfam" id="PF07766">
    <property type="entry name" value="LETM1_RBD"/>
    <property type="match status" value="1"/>
</dbReference>
<accession>A0A3Q4HPE4</accession>
<evidence type="ECO:0000256" key="5">
    <source>
        <dbReference type="ARBA" id="ARBA00023128"/>
    </source>
</evidence>
<evidence type="ECO:0000256" key="8">
    <source>
        <dbReference type="SAM" id="Phobius"/>
    </source>
</evidence>
<dbReference type="PANTHER" id="PTHR14009">
    <property type="entry name" value="LEUCINE ZIPPER-EF-HAND CONTAINING TRANSMEMBRANE PROTEIN"/>
    <property type="match status" value="1"/>
</dbReference>
<feature type="region of interest" description="Disordered" evidence="7">
    <location>
        <begin position="91"/>
        <end position="130"/>
    </location>
</feature>
<dbReference type="Proteomes" id="UP000261580">
    <property type="component" value="Unassembled WGS sequence"/>
</dbReference>
<dbReference type="Ensembl" id="ENSNBRT00000024687.1">
    <property type="protein sequence ID" value="ENSNBRP00000024061.1"/>
    <property type="gene ID" value="ENSNBRG00000018413.1"/>
</dbReference>